<protein>
    <recommendedName>
        <fullName evidence="5">Helix-turn-helix domain-containing protein</fullName>
    </recommendedName>
</protein>
<evidence type="ECO:0000256" key="1">
    <source>
        <dbReference type="SAM" id="MobiDB-lite"/>
    </source>
</evidence>
<keyword evidence="2" id="KW-0472">Membrane</keyword>
<evidence type="ECO:0000313" key="3">
    <source>
        <dbReference type="EMBL" id="TKX31867.1"/>
    </source>
</evidence>
<dbReference type="OrthoDB" id="5372824at2"/>
<dbReference type="EMBL" id="NXMA01000008">
    <property type="protein sequence ID" value="TKX31867.1"/>
    <property type="molecule type" value="Genomic_DNA"/>
</dbReference>
<keyword evidence="4" id="KW-1185">Reference proteome</keyword>
<feature type="region of interest" description="Disordered" evidence="1">
    <location>
        <begin position="162"/>
        <end position="209"/>
    </location>
</feature>
<organism evidence="3 4">
    <name type="scientific">Campylobacter aviculae</name>
    <dbReference type="NCBI Taxonomy" id="2510190"/>
    <lineage>
        <taxon>Bacteria</taxon>
        <taxon>Pseudomonadati</taxon>
        <taxon>Campylobacterota</taxon>
        <taxon>Epsilonproteobacteria</taxon>
        <taxon>Campylobacterales</taxon>
        <taxon>Campylobacteraceae</taxon>
        <taxon>Campylobacter</taxon>
    </lineage>
</organism>
<dbReference type="GO" id="GO:0003677">
    <property type="term" value="F:DNA binding"/>
    <property type="evidence" value="ECO:0007669"/>
    <property type="project" value="InterPro"/>
</dbReference>
<reference evidence="3 4" key="1">
    <citation type="submission" date="2018-05" db="EMBL/GenBank/DDBJ databases">
        <title>Novel Campyloabacter and Helicobacter Species and Strains.</title>
        <authorList>
            <person name="Mannion A.J."/>
            <person name="Shen Z."/>
            <person name="Fox J.G."/>
        </authorList>
    </citation>
    <scope>NUCLEOTIDE SEQUENCE [LARGE SCALE GENOMIC DNA]</scope>
    <source>
        <strain evidence="4">MIT17-670</strain>
    </source>
</reference>
<comment type="caution">
    <text evidence="3">The sequence shown here is derived from an EMBL/GenBank/DDBJ whole genome shotgun (WGS) entry which is preliminary data.</text>
</comment>
<gene>
    <name evidence="3" type="ORF">CQA76_05280</name>
</gene>
<dbReference type="InterPro" id="IPR010982">
    <property type="entry name" value="Lambda_DNA-bd_dom_sf"/>
</dbReference>
<feature type="compositionally biased region" description="Polar residues" evidence="1">
    <location>
        <begin position="162"/>
        <end position="185"/>
    </location>
</feature>
<proteinExistence type="predicted"/>
<keyword evidence="2" id="KW-1133">Transmembrane helix</keyword>
<dbReference type="Gene3D" id="1.10.260.40">
    <property type="entry name" value="lambda repressor-like DNA-binding domains"/>
    <property type="match status" value="1"/>
</dbReference>
<dbReference type="RefSeq" id="WP_137622392.1">
    <property type="nucleotide sequence ID" value="NZ_NXMA01000008.1"/>
</dbReference>
<evidence type="ECO:0008006" key="5">
    <source>
        <dbReference type="Google" id="ProtNLM"/>
    </source>
</evidence>
<feature type="transmembrane region" description="Helical" evidence="2">
    <location>
        <begin position="93"/>
        <end position="114"/>
    </location>
</feature>
<feature type="compositionally biased region" description="Low complexity" evidence="1">
    <location>
        <begin position="186"/>
        <end position="209"/>
    </location>
</feature>
<keyword evidence="2" id="KW-0812">Transmembrane</keyword>
<evidence type="ECO:0000256" key="2">
    <source>
        <dbReference type="SAM" id="Phobius"/>
    </source>
</evidence>
<name>A0A4U7BU46_9BACT</name>
<dbReference type="Proteomes" id="UP000310353">
    <property type="component" value="Unassembled WGS sequence"/>
</dbReference>
<evidence type="ECO:0000313" key="4">
    <source>
        <dbReference type="Proteomes" id="UP000310353"/>
    </source>
</evidence>
<dbReference type="AlphaFoldDB" id="A0A4U7BU46"/>
<sequence>MFNWKKIEDLNLKDVAAKTQIELVFLEALVKKDFATLNRFNVKGFIKILSREYELDFADFNEEYEAYLNENNLNIENSLKITPKLDLYHRESINFLPFIIVFIAVVVLSIGIYYSNTIKSFFIDKQNSSSTAVIDIIGQAQSNLKSLESNVVVIDNQANKVEQNSTSQIESDQNANKQEQNIEEQNTTISVSENTNTNTNSTNNNIVENNQTFENVDSDIEEDNTPTTLNKNAFFKISTQTWIGLIDLHKYTKTSFVKSQDFNLSLDTDRLVLTGPAALSVIDENNKEQKFPIGSPKRFLIKDGKIKSISLSEFMKLNKGKGW</sequence>
<accession>A0A4U7BU46</accession>